<organism evidence="9 10">
    <name type="scientific">Anncaliia algerae PRA339</name>
    <dbReference type="NCBI Taxonomy" id="1288291"/>
    <lineage>
        <taxon>Eukaryota</taxon>
        <taxon>Fungi</taxon>
        <taxon>Fungi incertae sedis</taxon>
        <taxon>Microsporidia</taxon>
        <taxon>Tubulinosematoidea</taxon>
        <taxon>Tubulinosematidae</taxon>
        <taxon>Anncaliia</taxon>
    </lineage>
</organism>
<reference evidence="10" key="1">
    <citation type="submission" date="2013-02" db="EMBL/GenBank/DDBJ databases">
        <authorList>
            <consortium name="The Broad Institute Genome Sequencing Platform"/>
            <person name="Cuomo C."/>
            <person name="Becnel J."/>
            <person name="Sanscrainte N."/>
            <person name="Walker B."/>
            <person name="Young S.K."/>
            <person name="Zeng Q."/>
            <person name="Gargeya S."/>
            <person name="Fitzgerald M."/>
            <person name="Haas B."/>
            <person name="Abouelleil A."/>
            <person name="Alvarado L."/>
            <person name="Arachchi H.M."/>
            <person name="Berlin A.M."/>
            <person name="Chapman S.B."/>
            <person name="Dewar J."/>
            <person name="Goldberg J."/>
            <person name="Griggs A."/>
            <person name="Gujja S."/>
            <person name="Hansen M."/>
            <person name="Howarth C."/>
            <person name="Imamovic A."/>
            <person name="Larimer J."/>
            <person name="McCowan C."/>
            <person name="Murphy C."/>
            <person name="Neiman D."/>
            <person name="Pearson M."/>
            <person name="Priest M."/>
            <person name="Roberts A."/>
            <person name="Saif S."/>
            <person name="Shea T."/>
            <person name="Sisk P."/>
            <person name="Sykes S."/>
            <person name="Wortman J."/>
            <person name="Nusbaum C."/>
            <person name="Birren B."/>
        </authorList>
    </citation>
    <scope>NUCLEOTIDE SEQUENCE [LARGE SCALE GENOMIC DNA]</scope>
    <source>
        <strain evidence="10">PRA339</strain>
    </source>
</reference>
<evidence type="ECO:0000256" key="5">
    <source>
        <dbReference type="ARBA" id="ARBA00022737"/>
    </source>
</evidence>
<protein>
    <recommendedName>
        <fullName evidence="7">U three protein 7</fullName>
    </recommendedName>
</protein>
<evidence type="ECO:0000259" key="8">
    <source>
        <dbReference type="SMART" id="SM01033"/>
    </source>
</evidence>
<evidence type="ECO:0000256" key="6">
    <source>
        <dbReference type="ARBA" id="ARBA00023242"/>
    </source>
</evidence>
<keyword evidence="10" id="KW-1185">Reference proteome</keyword>
<dbReference type="InterPro" id="IPR036322">
    <property type="entry name" value="WD40_repeat_dom_sf"/>
</dbReference>
<dbReference type="GO" id="GO:0032040">
    <property type="term" value="C:small-subunit processome"/>
    <property type="evidence" value="ECO:0007669"/>
    <property type="project" value="EnsemblFungi"/>
</dbReference>
<dbReference type="InterPro" id="IPR015943">
    <property type="entry name" value="WD40/YVTN_repeat-like_dom_sf"/>
</dbReference>
<keyword evidence="4" id="KW-0853">WD repeat</keyword>
<evidence type="ECO:0000256" key="7">
    <source>
        <dbReference type="ARBA" id="ARBA00076453"/>
    </source>
</evidence>
<accession>A0A059EXH5</accession>
<dbReference type="PANTHER" id="PTHR14085:SF3">
    <property type="entry name" value="WD REPEAT-CONTAINING PROTEIN 46"/>
    <property type="match status" value="1"/>
</dbReference>
<comment type="function">
    <text evidence="1">Involved in nucleolar processing of pre-18S ribosomal RNA.</text>
</comment>
<dbReference type="GO" id="GO:0030688">
    <property type="term" value="C:preribosome, small subunit precursor"/>
    <property type="evidence" value="ECO:0007669"/>
    <property type="project" value="EnsemblFungi"/>
</dbReference>
<dbReference type="SMART" id="SM01033">
    <property type="entry name" value="BING4CT"/>
    <property type="match status" value="1"/>
</dbReference>
<name>A0A059EXH5_9MICR</name>
<dbReference type="EMBL" id="KK365272">
    <property type="protein sequence ID" value="KCZ79454.1"/>
    <property type="molecule type" value="Genomic_DNA"/>
</dbReference>
<evidence type="ECO:0000256" key="3">
    <source>
        <dbReference type="ARBA" id="ARBA00022552"/>
    </source>
</evidence>
<dbReference type="InterPro" id="IPR012952">
    <property type="entry name" value="BING4_C_dom"/>
</dbReference>
<dbReference type="PANTHER" id="PTHR14085">
    <property type="entry name" value="WD-REPEAT PROTEIN BING4"/>
    <property type="match status" value="1"/>
</dbReference>
<dbReference type="OrthoDB" id="10251154at2759"/>
<feature type="domain" description="BING4 C-terminal" evidence="8">
    <location>
        <begin position="308"/>
        <end position="390"/>
    </location>
</feature>
<dbReference type="GO" id="GO:0030686">
    <property type="term" value="C:90S preribosome"/>
    <property type="evidence" value="ECO:0007669"/>
    <property type="project" value="TreeGrafter"/>
</dbReference>
<dbReference type="VEuPathDB" id="MicrosporidiaDB:H312_03146"/>
<dbReference type="InterPro" id="IPR040315">
    <property type="entry name" value="WDR46/Utp7"/>
</dbReference>
<dbReference type="GO" id="GO:0000480">
    <property type="term" value="P:endonucleolytic cleavage in 5'-ETS of tricistronic rRNA transcript (SSU-rRNA, 5.8S rRNA, LSU-rRNA)"/>
    <property type="evidence" value="ECO:0007669"/>
    <property type="project" value="EnsemblFungi"/>
</dbReference>
<dbReference type="FunFam" id="2.130.10.10:FF:000378">
    <property type="entry name" value="U3 small nucleolar RNA-associated protein 7"/>
    <property type="match status" value="1"/>
</dbReference>
<dbReference type="HOGENOM" id="CLU_022996_1_1_1"/>
<dbReference type="STRING" id="1288291.A0A059EXH5"/>
<dbReference type="SUPFAM" id="SSF50978">
    <property type="entry name" value="WD40 repeat-like"/>
    <property type="match status" value="1"/>
</dbReference>
<keyword evidence="3" id="KW-0698">rRNA processing</keyword>
<dbReference type="Gene3D" id="2.130.10.10">
    <property type="entry name" value="YVTN repeat-like/Quinoprotein amine dehydrogenase"/>
    <property type="match status" value="1"/>
</dbReference>
<reference evidence="9 10" key="2">
    <citation type="submission" date="2014-03" db="EMBL/GenBank/DDBJ databases">
        <title>The Genome Sequence of Anncaliia algerae insect isolate PRA339.</title>
        <authorList>
            <consortium name="The Broad Institute Genome Sequencing Platform"/>
            <consortium name="The Broad Institute Genome Sequencing Center for Infectious Disease"/>
            <person name="Cuomo C."/>
            <person name="Becnel J."/>
            <person name="Sanscrainte N."/>
            <person name="Walker B."/>
            <person name="Young S.K."/>
            <person name="Zeng Q."/>
            <person name="Gargeya S."/>
            <person name="Fitzgerald M."/>
            <person name="Haas B."/>
            <person name="Abouelleil A."/>
            <person name="Alvarado L."/>
            <person name="Arachchi H.M."/>
            <person name="Berlin A.M."/>
            <person name="Chapman S.B."/>
            <person name="Dewar J."/>
            <person name="Goldberg J."/>
            <person name="Griggs A."/>
            <person name="Gujja S."/>
            <person name="Hansen M."/>
            <person name="Howarth C."/>
            <person name="Imamovic A."/>
            <person name="Larimer J."/>
            <person name="McCowan C."/>
            <person name="Murphy C."/>
            <person name="Neiman D."/>
            <person name="Pearson M."/>
            <person name="Priest M."/>
            <person name="Roberts A."/>
            <person name="Saif S."/>
            <person name="Shea T."/>
            <person name="Sisk P."/>
            <person name="Sykes S."/>
            <person name="Wortman J."/>
            <person name="Nusbaum C."/>
            <person name="Birren B."/>
        </authorList>
    </citation>
    <scope>NUCLEOTIDE SEQUENCE [LARGE SCALE GENOMIC DNA]</scope>
    <source>
        <strain evidence="9 10">PRA339</strain>
    </source>
</reference>
<evidence type="ECO:0000313" key="10">
    <source>
        <dbReference type="Proteomes" id="UP000030655"/>
    </source>
</evidence>
<dbReference type="AlphaFoldDB" id="A0A059EXH5"/>
<dbReference type="GO" id="GO:0000447">
    <property type="term" value="P:endonucleolytic cleavage in ITS1 to separate SSU-rRNA from 5.8S rRNA and LSU-rRNA from tricistronic rRNA transcript (SSU-rRNA, 5.8S rRNA, LSU-rRNA)"/>
    <property type="evidence" value="ECO:0007669"/>
    <property type="project" value="EnsemblFungi"/>
</dbReference>
<dbReference type="GO" id="GO:0000472">
    <property type="term" value="P:endonucleolytic cleavage to generate mature 5'-end of SSU-rRNA from (SSU-rRNA, 5.8S rRNA, LSU-rRNA)"/>
    <property type="evidence" value="ECO:0007669"/>
    <property type="project" value="EnsemblFungi"/>
</dbReference>
<dbReference type="Pfam" id="PF08149">
    <property type="entry name" value="BING4CT"/>
    <property type="match status" value="1"/>
</dbReference>
<sequence length="422" mass="48925">MFKNLTDEVNEDIELAKKAKKDLKMLNILETRKSGSIEDVEDTTILTQDDIKQNIPLIAAEKGFSIDLKNGPFFVNYLKNGRHLLLHNKMGYLASFDVKTLNLNFERNIHDKIHDAIFLHNELFCATAQKNNVFIYNQDGVEVHCCRENRKAFKLEFLPYHFLLVSLSSEKFLRYQDTSTGQIIANIFTKENNLCMTQNKKDALVYLGNDKGLVSLWSPNSKEYLCKIFCAKGTINSIEVEKNGLYFITSSTDKSLNIFDIRNSFKPINSIKTNFSIKNMNLSDNQCLGLNFGKKILIYKNIFTNPEKYLTHFQNSFINDMKFCSYEDILTLGTNEGINNLIIPGSGNPIFDSYEDTPFYTKKQRSEMEVKRLLEKIPYTFIGQKDLFKSTKKVIQNTKGEFKRYFEQTDKTPLERIFPREE</sequence>
<evidence type="ECO:0000256" key="2">
    <source>
        <dbReference type="ARBA" id="ARBA00004604"/>
    </source>
</evidence>
<gene>
    <name evidence="9" type="ORF">H312_03146</name>
</gene>
<evidence type="ECO:0000256" key="4">
    <source>
        <dbReference type="ARBA" id="ARBA00022574"/>
    </source>
</evidence>
<dbReference type="Proteomes" id="UP000030655">
    <property type="component" value="Unassembled WGS sequence"/>
</dbReference>
<keyword evidence="5" id="KW-0677">Repeat</keyword>
<evidence type="ECO:0000313" key="9">
    <source>
        <dbReference type="EMBL" id="KCZ79454.1"/>
    </source>
</evidence>
<comment type="subcellular location">
    <subcellularLocation>
        <location evidence="2">Nucleus</location>
        <location evidence="2">Nucleolus</location>
    </subcellularLocation>
</comment>
<proteinExistence type="predicted"/>
<keyword evidence="6" id="KW-0539">Nucleus</keyword>
<evidence type="ECO:0000256" key="1">
    <source>
        <dbReference type="ARBA" id="ARBA00004099"/>
    </source>
</evidence>